<feature type="transmembrane region" description="Helical" evidence="1">
    <location>
        <begin position="29"/>
        <end position="48"/>
    </location>
</feature>
<name>A0A2N9YGL6_9GAMM</name>
<keyword evidence="3" id="KW-1185">Reference proteome</keyword>
<feature type="transmembrane region" description="Helical" evidence="1">
    <location>
        <begin position="120"/>
        <end position="140"/>
    </location>
</feature>
<sequence>MNIFLNLGILFFNICRFKSAPQHLPYSPILLWGSMIAYVVMNVPLLLTQNDFPTALLLSVIEIALICLVIASLLYIVNFSSRILQTLSAVAGTGSLFGLLSMPVGLWLYSQQINDETIDFSAILLIAIVIWQLAVYVHILRQALDLTIFSAVIVTFIALSLVATILGQITILLQ</sequence>
<evidence type="ECO:0000313" key="2">
    <source>
        <dbReference type="EMBL" id="AUI69539.2"/>
    </source>
</evidence>
<keyword evidence="1" id="KW-0812">Transmembrane</keyword>
<reference evidence="3" key="1">
    <citation type="submission" date="2016-12" db="EMBL/GenBank/DDBJ databases">
        <title>Complete Genome Sequence of Beggiatoa leptomitiformis D-401.</title>
        <authorList>
            <person name="Fomenkov A."/>
            <person name="Vincze T."/>
            <person name="Grabovich M."/>
            <person name="Anton B.P."/>
            <person name="Dubinina G."/>
            <person name="Orlova M."/>
            <person name="Belousova E."/>
            <person name="Roberts R.J."/>
        </authorList>
    </citation>
    <scope>NUCLEOTIDE SEQUENCE [LARGE SCALE GENOMIC DNA]</scope>
    <source>
        <strain evidence="3">D-401</strain>
    </source>
</reference>
<feature type="transmembrane region" description="Helical" evidence="1">
    <location>
        <begin position="55"/>
        <end position="77"/>
    </location>
</feature>
<gene>
    <name evidence="2" type="ORF">BLE401_13120</name>
</gene>
<dbReference type="Proteomes" id="UP000234271">
    <property type="component" value="Chromosome"/>
</dbReference>
<dbReference type="EMBL" id="CP018889">
    <property type="protein sequence ID" value="AUI69539.2"/>
    <property type="molecule type" value="Genomic_DNA"/>
</dbReference>
<keyword evidence="1" id="KW-1133">Transmembrane helix</keyword>
<evidence type="ECO:0000313" key="3">
    <source>
        <dbReference type="Proteomes" id="UP000234271"/>
    </source>
</evidence>
<dbReference type="RefSeq" id="WP_145917097.1">
    <property type="nucleotide sequence ID" value="NZ_CP012373.2"/>
</dbReference>
<organism evidence="2 3">
    <name type="scientific">Beggiatoa leptomitoformis</name>
    <dbReference type="NCBI Taxonomy" id="288004"/>
    <lineage>
        <taxon>Bacteria</taxon>
        <taxon>Pseudomonadati</taxon>
        <taxon>Pseudomonadota</taxon>
        <taxon>Gammaproteobacteria</taxon>
        <taxon>Thiotrichales</taxon>
        <taxon>Thiotrichaceae</taxon>
        <taxon>Beggiatoa</taxon>
    </lineage>
</organism>
<evidence type="ECO:0008006" key="4">
    <source>
        <dbReference type="Google" id="ProtNLM"/>
    </source>
</evidence>
<feature type="transmembrane region" description="Helical" evidence="1">
    <location>
        <begin position="83"/>
        <end position="108"/>
    </location>
</feature>
<dbReference type="STRING" id="288004.AL038_11150"/>
<feature type="transmembrane region" description="Helical" evidence="1">
    <location>
        <begin position="146"/>
        <end position="173"/>
    </location>
</feature>
<dbReference type="OrthoDB" id="6717649at2"/>
<dbReference type="AlphaFoldDB" id="A0A2N9YGL6"/>
<accession>A0A2N9YGL6</accession>
<evidence type="ECO:0000256" key="1">
    <source>
        <dbReference type="SAM" id="Phobius"/>
    </source>
</evidence>
<proteinExistence type="predicted"/>
<keyword evidence="1" id="KW-0472">Membrane</keyword>
<protein>
    <recommendedName>
        <fullName evidence="4">Yip1 domain-containing protein</fullName>
    </recommendedName>
</protein>